<dbReference type="RefSeq" id="WP_166956095.1">
    <property type="nucleotide sequence ID" value="NZ_JAASQI010000013.1"/>
</dbReference>
<dbReference type="EC" id="6.3.5.7" evidence="2"/>
<dbReference type="Proteomes" id="UP001429580">
    <property type="component" value="Unassembled WGS sequence"/>
</dbReference>
<dbReference type="InterPro" id="IPR036928">
    <property type="entry name" value="AS_sf"/>
</dbReference>
<evidence type="ECO:0000259" key="1">
    <source>
        <dbReference type="Pfam" id="PF01425"/>
    </source>
</evidence>
<dbReference type="GO" id="GO:0050567">
    <property type="term" value="F:glutaminyl-tRNA synthase (glutamine-hydrolyzing) activity"/>
    <property type="evidence" value="ECO:0007669"/>
    <property type="project" value="UniProtKB-EC"/>
</dbReference>
<protein>
    <submittedName>
        <fullName evidence="2">Aspartyl-tRNA(Asn)/glutamyl-tRNA(Gln) amidotransferase subunit A</fullName>
        <ecNumber evidence="2">6.3.5.6</ecNumber>
        <ecNumber evidence="2">6.3.5.7</ecNumber>
    </submittedName>
</protein>
<dbReference type="NCBIfam" id="NF005450">
    <property type="entry name" value="PRK07042.1"/>
    <property type="match status" value="1"/>
</dbReference>
<keyword evidence="3" id="KW-1185">Reference proteome</keyword>
<sequence>MTKLNTLSAAEMIDGYRKGTFTPVDVTEAVLAQIDRCEPELNAMWTVDREIARASAGESAARWKAGNPIIVRGVSLDGVPVTLKENIATKGVAMPLGTAVSDMTPRPADAPPAARMREAGVVFLGRTTMPDYGMLSSGLSSFHKLARNPWNTAMNPGGSSAGAGTAGAAGYGPIHLGTDIGGSVRLPAAWCGLAGLKPSLGRIPIDPPFMGRVVGPMTRTIEDAALAMAVLSQPDLRDHMDLPPNDIRWLDLDREVKGLRIGLHLDPGCGMPVDPQVTEAVSAAARLFEAAGAIVEPLAPWMTDEVLTGLDDFWRTRAGIDVSALSPEKRAQLLPIIRNWAESGLGKSGEEVFLSYMSTFQIRAATVAATSRFDFVLSPVSPNVSFPAEWAYPWDNDVNRAMAHINFTLPYSMSEQPAVAVACGYDDAGVPIGLQISGRRFDDLGVLQLARAWERIRPEQRPWPCDAGL</sequence>
<dbReference type="GO" id="GO:0050566">
    <property type="term" value="F:asparaginyl-tRNA synthase (glutamine-hydrolyzing) activity"/>
    <property type="evidence" value="ECO:0007669"/>
    <property type="project" value="UniProtKB-EC"/>
</dbReference>
<proteinExistence type="predicted"/>
<reference evidence="2 3" key="1">
    <citation type="submission" date="2020-03" db="EMBL/GenBank/DDBJ databases">
        <title>Genomic Encyclopedia of Type Strains, Phase IV (KMG-IV): sequencing the most valuable type-strain genomes for metagenomic binning, comparative biology and taxonomic classification.</title>
        <authorList>
            <person name="Goeker M."/>
        </authorList>
    </citation>
    <scope>NUCLEOTIDE SEQUENCE [LARGE SCALE GENOMIC DNA]</scope>
    <source>
        <strain evidence="2 3">DSM 103870</strain>
    </source>
</reference>
<dbReference type="PANTHER" id="PTHR11895">
    <property type="entry name" value="TRANSAMIDASE"/>
    <property type="match status" value="1"/>
</dbReference>
<dbReference type="PANTHER" id="PTHR11895:SF173">
    <property type="entry name" value="GLUTAMYL-TRNA AMIDOTRANSFERASE SUBUNIT A"/>
    <property type="match status" value="1"/>
</dbReference>
<dbReference type="Gene3D" id="3.90.1300.10">
    <property type="entry name" value="Amidase signature (AS) domain"/>
    <property type="match status" value="1"/>
</dbReference>
<dbReference type="SUPFAM" id="SSF75304">
    <property type="entry name" value="Amidase signature (AS) enzymes"/>
    <property type="match status" value="1"/>
</dbReference>
<dbReference type="Pfam" id="PF01425">
    <property type="entry name" value="Amidase"/>
    <property type="match status" value="1"/>
</dbReference>
<evidence type="ECO:0000313" key="2">
    <source>
        <dbReference type="EMBL" id="NIJ60101.1"/>
    </source>
</evidence>
<gene>
    <name evidence="2" type="ORF">FHS82_003967</name>
</gene>
<feature type="domain" description="Amidase" evidence="1">
    <location>
        <begin position="25"/>
        <end position="446"/>
    </location>
</feature>
<dbReference type="EC" id="6.3.5.6" evidence="2"/>
<dbReference type="InterPro" id="IPR023631">
    <property type="entry name" value="Amidase_dom"/>
</dbReference>
<keyword evidence="2" id="KW-0436">Ligase</keyword>
<comment type="caution">
    <text evidence="2">The sequence shown here is derived from an EMBL/GenBank/DDBJ whole genome shotgun (WGS) entry which is preliminary data.</text>
</comment>
<organism evidence="2 3">
    <name type="scientific">Pseudochelatococcus lubricantis</name>
    <dbReference type="NCBI Taxonomy" id="1538102"/>
    <lineage>
        <taxon>Bacteria</taxon>
        <taxon>Pseudomonadati</taxon>
        <taxon>Pseudomonadota</taxon>
        <taxon>Alphaproteobacteria</taxon>
        <taxon>Hyphomicrobiales</taxon>
        <taxon>Chelatococcaceae</taxon>
        <taxon>Pseudochelatococcus</taxon>
    </lineage>
</organism>
<name>A0ABX0V4H1_9HYPH</name>
<dbReference type="EMBL" id="JAASQI010000013">
    <property type="protein sequence ID" value="NIJ60101.1"/>
    <property type="molecule type" value="Genomic_DNA"/>
</dbReference>
<evidence type="ECO:0000313" key="3">
    <source>
        <dbReference type="Proteomes" id="UP001429580"/>
    </source>
</evidence>
<accession>A0ABX0V4H1</accession>
<dbReference type="InterPro" id="IPR000120">
    <property type="entry name" value="Amidase"/>
</dbReference>